<organism evidence="2 3">
    <name type="scientific">Stylosanthes scabra</name>
    <dbReference type="NCBI Taxonomy" id="79078"/>
    <lineage>
        <taxon>Eukaryota</taxon>
        <taxon>Viridiplantae</taxon>
        <taxon>Streptophyta</taxon>
        <taxon>Embryophyta</taxon>
        <taxon>Tracheophyta</taxon>
        <taxon>Spermatophyta</taxon>
        <taxon>Magnoliopsida</taxon>
        <taxon>eudicotyledons</taxon>
        <taxon>Gunneridae</taxon>
        <taxon>Pentapetalae</taxon>
        <taxon>rosids</taxon>
        <taxon>fabids</taxon>
        <taxon>Fabales</taxon>
        <taxon>Fabaceae</taxon>
        <taxon>Papilionoideae</taxon>
        <taxon>50 kb inversion clade</taxon>
        <taxon>dalbergioids sensu lato</taxon>
        <taxon>Dalbergieae</taxon>
        <taxon>Pterocarpus clade</taxon>
        <taxon>Stylosanthes</taxon>
    </lineage>
</organism>
<sequence>DTIEGEDGVLRHSIVSRGHFGYVDYEEQLRRLGDREEDIAALWYKDLTIEDYFIGLRMFLNDRDALAIVTIAEQRGHVELFVVHEDSPEEGFPEIEYVDVGDDPVGEDDDAGVEGGQNEEGVGENHAPDGVNGDGATAEASVVNENLGTNVEEAGHNATEVGPNVEEAAAMEVVGPKIEEATDAGLNDEGEDVSEPNVVENEEAWAGVASAEADANGDDDSDDAEYVPSSEEVDSVDDIQFTDSEEDLDLDDNFFEVQTDAGKKGVDNEGKGVVNEEFHDAGEDSDELQEGYAVGGYDREEGDKGDTVVFPVHKQHANMACYNWEPGTVYATKDEFKETVIGHVVYTKRGIKSQKIDRKRVIVNCQAGCPFRLYCVKMGK</sequence>
<evidence type="ECO:0000313" key="3">
    <source>
        <dbReference type="Proteomes" id="UP001341840"/>
    </source>
</evidence>
<feature type="region of interest" description="Disordered" evidence="1">
    <location>
        <begin position="102"/>
        <end position="128"/>
    </location>
</feature>
<evidence type="ECO:0000256" key="1">
    <source>
        <dbReference type="SAM" id="MobiDB-lite"/>
    </source>
</evidence>
<reference evidence="2 3" key="1">
    <citation type="journal article" date="2023" name="Plants (Basel)">
        <title>Bridging the Gap: Combining Genomics and Transcriptomics Approaches to Understand Stylosanthes scabra, an Orphan Legume from the Brazilian Caatinga.</title>
        <authorList>
            <person name="Ferreira-Neto J.R.C."/>
            <person name="da Silva M.D."/>
            <person name="Binneck E."/>
            <person name="de Melo N.F."/>
            <person name="da Silva R.H."/>
            <person name="de Melo A.L.T.M."/>
            <person name="Pandolfi V."/>
            <person name="Bustamante F.O."/>
            <person name="Brasileiro-Vidal A.C."/>
            <person name="Benko-Iseppon A.M."/>
        </authorList>
    </citation>
    <scope>NUCLEOTIDE SEQUENCE [LARGE SCALE GENOMIC DNA]</scope>
    <source>
        <tissue evidence="2">Leaves</tissue>
    </source>
</reference>
<comment type="caution">
    <text evidence="2">The sequence shown here is derived from an EMBL/GenBank/DDBJ whole genome shotgun (WGS) entry which is preliminary data.</text>
</comment>
<evidence type="ECO:0008006" key="4">
    <source>
        <dbReference type="Google" id="ProtNLM"/>
    </source>
</evidence>
<feature type="non-terminal residue" evidence="2">
    <location>
        <position position="1"/>
    </location>
</feature>
<keyword evidence="3" id="KW-1185">Reference proteome</keyword>
<evidence type="ECO:0000313" key="2">
    <source>
        <dbReference type="EMBL" id="MED6220695.1"/>
    </source>
</evidence>
<dbReference type="EMBL" id="JASCZI010272162">
    <property type="protein sequence ID" value="MED6220695.1"/>
    <property type="molecule type" value="Genomic_DNA"/>
</dbReference>
<gene>
    <name evidence="2" type="ORF">PIB30_047310</name>
</gene>
<feature type="compositionally biased region" description="Acidic residues" evidence="1">
    <location>
        <begin position="102"/>
        <end position="112"/>
    </location>
</feature>
<feature type="compositionally biased region" description="Acidic residues" evidence="1">
    <location>
        <begin position="215"/>
        <end position="234"/>
    </location>
</feature>
<name>A0ABU6ZFG0_9FABA</name>
<accession>A0ABU6ZFG0</accession>
<proteinExistence type="predicted"/>
<dbReference type="Proteomes" id="UP001341840">
    <property type="component" value="Unassembled WGS sequence"/>
</dbReference>
<protein>
    <recommendedName>
        <fullName evidence="4">Transposase MuDR plant domain-containing protein</fullName>
    </recommendedName>
</protein>
<feature type="region of interest" description="Disordered" evidence="1">
    <location>
        <begin position="212"/>
        <end position="234"/>
    </location>
</feature>